<dbReference type="EMBL" id="CAXKWB010058204">
    <property type="protein sequence ID" value="CAL4180474.1"/>
    <property type="molecule type" value="Genomic_DNA"/>
</dbReference>
<dbReference type="Proteomes" id="UP001497623">
    <property type="component" value="Unassembled WGS sequence"/>
</dbReference>
<evidence type="ECO:0000313" key="3">
    <source>
        <dbReference type="EMBL" id="CAL4180474.1"/>
    </source>
</evidence>
<accession>A0AAV2SDC7</accession>
<dbReference type="InterPro" id="IPR043519">
    <property type="entry name" value="NT_sf"/>
</dbReference>
<organism evidence="3 4">
    <name type="scientific">Meganyctiphanes norvegica</name>
    <name type="common">Northern krill</name>
    <name type="synonym">Thysanopoda norvegica</name>
    <dbReference type="NCBI Taxonomy" id="48144"/>
    <lineage>
        <taxon>Eukaryota</taxon>
        <taxon>Metazoa</taxon>
        <taxon>Ecdysozoa</taxon>
        <taxon>Arthropoda</taxon>
        <taxon>Crustacea</taxon>
        <taxon>Multicrustacea</taxon>
        <taxon>Malacostraca</taxon>
        <taxon>Eumalacostraca</taxon>
        <taxon>Eucarida</taxon>
        <taxon>Euphausiacea</taxon>
        <taxon>Euphausiidae</taxon>
        <taxon>Meganyctiphanes</taxon>
    </lineage>
</organism>
<sequence>MDGRSGGGGGGNNRAGWQGGNYDATNQIKQLLGIVENDVGKEVPRTPPRNTQGDLGGGPRTPSRNNRGDVGKQAKTPPRNMHNDTRSSPRNSQPQNIPYNSHRQHLNDNRSGSPYRHQRDSNRYDGRHHYGSPSHHHGQSRYGHYNHYGSPRNHRDYNINGPRHGTPPTESSINSEESPDYKPSSEDLSKLEEQFLFPLKKRSIRFPKARYFCRLCDYHCDSMAVCRRHMADNRHQKLKDARDAETTLKNVPCPTPAHIVAIDALVKSIAEEYQVTPEMRQQRFDVVEELSNLLDAKAIGCRLDLVGSTLSCFALKTSDVNVDIVMESGLNISTALLAVKELVTKNDNYSDVLDDLCSAFPTM</sequence>
<dbReference type="GO" id="GO:0016779">
    <property type="term" value="F:nucleotidyltransferase activity"/>
    <property type="evidence" value="ECO:0007669"/>
    <property type="project" value="InterPro"/>
</dbReference>
<dbReference type="InterPro" id="IPR045100">
    <property type="entry name" value="TUT4/7_NTP_transf"/>
</dbReference>
<name>A0AAV2SDC7_MEGNR</name>
<dbReference type="SUPFAM" id="SSF81301">
    <property type="entry name" value="Nucleotidyltransferase"/>
    <property type="match status" value="1"/>
</dbReference>
<dbReference type="AlphaFoldDB" id="A0AAV2SDC7"/>
<protein>
    <recommendedName>
        <fullName evidence="2">Terminal uridylyltransferase 4/7 nucleotidyltransferase domain-containing protein</fullName>
    </recommendedName>
</protein>
<feature type="region of interest" description="Disordered" evidence="1">
    <location>
        <begin position="1"/>
        <end position="21"/>
    </location>
</feature>
<evidence type="ECO:0000256" key="1">
    <source>
        <dbReference type="SAM" id="MobiDB-lite"/>
    </source>
</evidence>
<dbReference type="Gene3D" id="3.30.460.10">
    <property type="entry name" value="Beta Polymerase, domain 2"/>
    <property type="match status" value="1"/>
</dbReference>
<feature type="compositionally biased region" description="Basic and acidic residues" evidence="1">
    <location>
        <begin position="117"/>
        <end position="128"/>
    </location>
</feature>
<feature type="compositionally biased region" description="Polar residues" evidence="1">
    <location>
        <begin position="88"/>
        <end position="101"/>
    </location>
</feature>
<feature type="domain" description="Terminal uridylyltransferase 4/7 nucleotidyltransferase" evidence="2">
    <location>
        <begin position="244"/>
        <end position="361"/>
    </location>
</feature>
<feature type="region of interest" description="Disordered" evidence="1">
    <location>
        <begin position="33"/>
        <end position="186"/>
    </location>
</feature>
<evidence type="ECO:0000259" key="2">
    <source>
        <dbReference type="Pfam" id="PF19088"/>
    </source>
</evidence>
<keyword evidence="4" id="KW-1185">Reference proteome</keyword>
<evidence type="ECO:0000313" key="4">
    <source>
        <dbReference type="Proteomes" id="UP001497623"/>
    </source>
</evidence>
<proteinExistence type="predicted"/>
<feature type="non-terminal residue" evidence="3">
    <location>
        <position position="363"/>
    </location>
</feature>
<gene>
    <name evidence="3" type="ORF">MNOR_LOCUS35317</name>
</gene>
<feature type="compositionally biased region" description="Gly residues" evidence="1">
    <location>
        <begin position="1"/>
        <end position="19"/>
    </location>
</feature>
<reference evidence="3 4" key="1">
    <citation type="submission" date="2024-05" db="EMBL/GenBank/DDBJ databases">
        <authorList>
            <person name="Wallberg A."/>
        </authorList>
    </citation>
    <scope>NUCLEOTIDE SEQUENCE [LARGE SCALE GENOMIC DNA]</scope>
</reference>
<comment type="caution">
    <text evidence="3">The sequence shown here is derived from an EMBL/GenBank/DDBJ whole genome shotgun (WGS) entry which is preliminary data.</text>
</comment>
<dbReference type="Pfam" id="PF19088">
    <property type="entry name" value="TUTase"/>
    <property type="match status" value="1"/>
</dbReference>